<evidence type="ECO:0000259" key="17">
    <source>
        <dbReference type="PROSITE" id="PS50967"/>
    </source>
</evidence>
<evidence type="ECO:0000256" key="5">
    <source>
        <dbReference type="ARBA" id="ARBA00022741"/>
    </source>
</evidence>
<dbReference type="GO" id="GO:0003677">
    <property type="term" value="F:DNA binding"/>
    <property type="evidence" value="ECO:0007669"/>
    <property type="project" value="UniProtKB-KW"/>
</dbReference>
<organism evidence="20 21">
    <name type="scientific">Candidatus Desulfatibia profunda</name>
    <dbReference type="NCBI Taxonomy" id="2841695"/>
    <lineage>
        <taxon>Bacteria</taxon>
        <taxon>Pseudomonadati</taxon>
        <taxon>Thermodesulfobacteriota</taxon>
        <taxon>Desulfobacteria</taxon>
        <taxon>Desulfobacterales</taxon>
        <taxon>Desulfobacterales incertae sedis</taxon>
        <taxon>Candidatus Desulfatibia</taxon>
    </lineage>
</organism>
<dbReference type="Pfam" id="PF00270">
    <property type="entry name" value="DEAD"/>
    <property type="match status" value="1"/>
</dbReference>
<dbReference type="SMART" id="SM00341">
    <property type="entry name" value="HRDC"/>
    <property type="match status" value="1"/>
</dbReference>
<dbReference type="InterPro" id="IPR014001">
    <property type="entry name" value="Helicase_ATP-bd"/>
</dbReference>
<evidence type="ECO:0000256" key="4">
    <source>
        <dbReference type="ARBA" id="ARBA00022723"/>
    </source>
</evidence>
<dbReference type="InterPro" id="IPR004589">
    <property type="entry name" value="DNA_helicase_ATP-dep_RecQ"/>
</dbReference>
<evidence type="ECO:0000256" key="7">
    <source>
        <dbReference type="ARBA" id="ARBA00022801"/>
    </source>
</evidence>
<keyword evidence="6" id="KW-0227">DNA damage</keyword>
<feature type="domain" description="Helicase ATP-binding" evidence="18">
    <location>
        <begin position="31"/>
        <end position="199"/>
    </location>
</feature>
<evidence type="ECO:0000256" key="14">
    <source>
        <dbReference type="ARBA" id="ARBA00023235"/>
    </source>
</evidence>
<feature type="domain" description="Helicase C-terminal" evidence="19">
    <location>
        <begin position="220"/>
        <end position="368"/>
    </location>
</feature>
<keyword evidence="8 20" id="KW-0347">Helicase</keyword>
<evidence type="ECO:0000256" key="12">
    <source>
        <dbReference type="ARBA" id="ARBA00023172"/>
    </source>
</evidence>
<accession>A0A8J6NPP7</accession>
<evidence type="ECO:0000259" key="18">
    <source>
        <dbReference type="PROSITE" id="PS51192"/>
    </source>
</evidence>
<dbReference type="PANTHER" id="PTHR13710:SF105">
    <property type="entry name" value="ATP-DEPENDENT DNA HELICASE Q1"/>
    <property type="match status" value="1"/>
</dbReference>
<evidence type="ECO:0000259" key="19">
    <source>
        <dbReference type="PROSITE" id="PS51194"/>
    </source>
</evidence>
<dbReference type="InterPro" id="IPR044876">
    <property type="entry name" value="HRDC_dom_sf"/>
</dbReference>
<dbReference type="InterPro" id="IPR018982">
    <property type="entry name" value="RQC_domain"/>
</dbReference>
<dbReference type="InterPro" id="IPR006293">
    <property type="entry name" value="DNA_helicase_ATP-dep_RecQ_bac"/>
</dbReference>
<evidence type="ECO:0000256" key="3">
    <source>
        <dbReference type="ARBA" id="ARBA00005446"/>
    </source>
</evidence>
<dbReference type="NCBIfam" id="TIGR01389">
    <property type="entry name" value="recQ"/>
    <property type="match status" value="1"/>
</dbReference>
<dbReference type="GO" id="GO:0016787">
    <property type="term" value="F:hydrolase activity"/>
    <property type="evidence" value="ECO:0007669"/>
    <property type="project" value="UniProtKB-KW"/>
</dbReference>
<dbReference type="Pfam" id="PF00570">
    <property type="entry name" value="HRDC"/>
    <property type="match status" value="1"/>
</dbReference>
<keyword evidence="11" id="KW-0238">DNA-binding</keyword>
<keyword evidence="13" id="KW-0234">DNA repair</keyword>
<dbReference type="Proteomes" id="UP000603434">
    <property type="component" value="Unassembled WGS sequence"/>
</dbReference>
<dbReference type="Gene3D" id="1.10.10.10">
    <property type="entry name" value="Winged helix-like DNA-binding domain superfamily/Winged helix DNA-binding domain"/>
    <property type="match status" value="1"/>
</dbReference>
<keyword evidence="4" id="KW-0479">Metal-binding</keyword>
<evidence type="ECO:0000256" key="9">
    <source>
        <dbReference type="ARBA" id="ARBA00022833"/>
    </source>
</evidence>
<evidence type="ECO:0000256" key="13">
    <source>
        <dbReference type="ARBA" id="ARBA00023204"/>
    </source>
</evidence>
<dbReference type="InterPro" id="IPR036388">
    <property type="entry name" value="WH-like_DNA-bd_sf"/>
</dbReference>
<keyword evidence="9" id="KW-0862">Zinc</keyword>
<comment type="catalytic activity">
    <reaction evidence="15">
        <text>Couples ATP hydrolysis with the unwinding of duplex DNA by translocating in the 3'-5' direction.</text>
        <dbReference type="EC" id="5.6.2.4"/>
    </reaction>
</comment>
<dbReference type="FunFam" id="3.40.50.300:FF:000296">
    <property type="entry name" value="ATP-dependent DNA helicase RecQ"/>
    <property type="match status" value="1"/>
</dbReference>
<dbReference type="GO" id="GO:0009432">
    <property type="term" value="P:SOS response"/>
    <property type="evidence" value="ECO:0007669"/>
    <property type="project" value="UniProtKB-UniRule"/>
</dbReference>
<dbReference type="NCBIfam" id="TIGR00614">
    <property type="entry name" value="recQ_fam"/>
    <property type="match status" value="1"/>
</dbReference>
<dbReference type="SUPFAM" id="SSF47819">
    <property type="entry name" value="HRDC-like"/>
    <property type="match status" value="1"/>
</dbReference>
<reference evidence="20 21" key="1">
    <citation type="submission" date="2020-08" db="EMBL/GenBank/DDBJ databases">
        <title>Bridging the membrane lipid divide: bacteria of the FCB group superphylum have the potential to synthesize archaeal ether lipids.</title>
        <authorList>
            <person name="Villanueva L."/>
            <person name="Von Meijenfeldt F.A.B."/>
            <person name="Westbye A.B."/>
            <person name="Yadav S."/>
            <person name="Hopmans E.C."/>
            <person name="Dutilh B.E."/>
            <person name="Sinninghe Damste J.S."/>
        </authorList>
    </citation>
    <scope>NUCLEOTIDE SEQUENCE [LARGE SCALE GENOMIC DNA]</scope>
    <source>
        <strain evidence="20">NIOZ-UU30</strain>
    </source>
</reference>
<keyword evidence="10" id="KW-0067">ATP-binding</keyword>
<keyword evidence="7 20" id="KW-0378">Hydrolase</keyword>
<comment type="cofactor">
    <cofactor evidence="1">
        <name>Mg(2+)</name>
        <dbReference type="ChEBI" id="CHEBI:18420"/>
    </cofactor>
</comment>
<dbReference type="EMBL" id="JACNJH010000101">
    <property type="protein sequence ID" value="MBC8360671.1"/>
    <property type="molecule type" value="Genomic_DNA"/>
</dbReference>
<dbReference type="Pfam" id="PF09382">
    <property type="entry name" value="RQC"/>
    <property type="match status" value="1"/>
</dbReference>
<dbReference type="InterPro" id="IPR011545">
    <property type="entry name" value="DEAD/DEAH_box_helicase_dom"/>
</dbReference>
<evidence type="ECO:0000256" key="15">
    <source>
        <dbReference type="ARBA" id="ARBA00034617"/>
    </source>
</evidence>
<dbReference type="FunFam" id="1.10.10.10:FF:000175">
    <property type="entry name" value="ATP-dependent DNA helicase RecQ"/>
    <property type="match status" value="1"/>
</dbReference>
<dbReference type="SUPFAM" id="SSF52540">
    <property type="entry name" value="P-loop containing nucleoside triphosphate hydrolases"/>
    <property type="match status" value="2"/>
</dbReference>
<dbReference type="CDD" id="cd18794">
    <property type="entry name" value="SF2_C_RecQ"/>
    <property type="match status" value="1"/>
</dbReference>
<dbReference type="GO" id="GO:0006260">
    <property type="term" value="P:DNA replication"/>
    <property type="evidence" value="ECO:0007669"/>
    <property type="project" value="InterPro"/>
</dbReference>
<dbReference type="GO" id="GO:0043138">
    <property type="term" value="F:3'-5' DNA helicase activity"/>
    <property type="evidence" value="ECO:0007669"/>
    <property type="project" value="UniProtKB-EC"/>
</dbReference>
<dbReference type="PANTHER" id="PTHR13710">
    <property type="entry name" value="DNA HELICASE RECQ FAMILY MEMBER"/>
    <property type="match status" value="1"/>
</dbReference>
<dbReference type="CDD" id="cd17920">
    <property type="entry name" value="DEXHc_RecQ"/>
    <property type="match status" value="1"/>
</dbReference>
<dbReference type="GO" id="GO:0046872">
    <property type="term" value="F:metal ion binding"/>
    <property type="evidence" value="ECO:0007669"/>
    <property type="project" value="UniProtKB-KW"/>
</dbReference>
<sequence length="614" mass="69998">MKHIHNHTSPQDILRSCFGYDSFWENQEEIIRHLMAGRDALVLMPTGGGKSICYQIPAMLKSGVGVVISPLIALMQDQVDALCQLNIRAAFLNSSLSPQSARDIEKQMVSGNLDLVYVAPERLTTDRFLDLLNHTQVALFAIDEAHCVSQWGHDFRPEYLQLSILSERFPKVPRIALTATADPVTRKEIIKKLNLEKAAQFITSFDRPNICYRIELKEKWKKQLLDFLNAEHPKDSGIVYCLTRKKVETTAAWLSEKGYTALPYHAGMDQRTRLLHQRRFLHKEGVIIVATIAFGMGIDKPDVRFIAHLDLPKSLEAYYQETGRGGRDGQKADAWMIYSLSDVIAVRALLDRSEGDEQYKSIQHRKLEAFLGYCETVKCRRQVLLSYFGEELPKACGNCDTCHGDIETWDGTVAAQKALSCVYRTGQRFGAEYLSNVLCGSTNERIQRFRHDKISTFGIGADLSKKEWKSIFRQMIAAGLLFVDLESKGGFKLTDKSWPVLRGEQSVRFRKDPMPIKAKHPPRTTRKYENEFVDQASTDLWEKLRALRLKLAKEQGLPPYIIFHDRTLQELVAYLPRSLKEMSRISGIGERKLELYGEKFLGLILEHLGKPKNC</sequence>
<keyword evidence="5" id="KW-0547">Nucleotide-binding</keyword>
<evidence type="ECO:0000256" key="11">
    <source>
        <dbReference type="ARBA" id="ARBA00023125"/>
    </source>
</evidence>
<keyword evidence="12" id="KW-0233">DNA recombination</keyword>
<dbReference type="GO" id="GO:0005737">
    <property type="term" value="C:cytoplasm"/>
    <property type="evidence" value="ECO:0007669"/>
    <property type="project" value="TreeGrafter"/>
</dbReference>
<dbReference type="GO" id="GO:0005524">
    <property type="term" value="F:ATP binding"/>
    <property type="evidence" value="ECO:0007669"/>
    <property type="project" value="UniProtKB-KW"/>
</dbReference>
<evidence type="ECO:0000313" key="20">
    <source>
        <dbReference type="EMBL" id="MBC8360671.1"/>
    </source>
</evidence>
<dbReference type="GO" id="GO:0030894">
    <property type="term" value="C:replisome"/>
    <property type="evidence" value="ECO:0007669"/>
    <property type="project" value="TreeGrafter"/>
</dbReference>
<comment type="similarity">
    <text evidence="3">Belongs to the helicase family. RecQ subfamily.</text>
</comment>
<comment type="caution">
    <text evidence="20">The sequence shown here is derived from an EMBL/GenBank/DDBJ whole genome shotgun (WGS) entry which is preliminary data.</text>
</comment>
<dbReference type="SMART" id="SM00490">
    <property type="entry name" value="HELICc"/>
    <property type="match status" value="1"/>
</dbReference>
<dbReference type="Gene3D" id="3.40.50.300">
    <property type="entry name" value="P-loop containing nucleotide triphosphate hydrolases"/>
    <property type="match status" value="2"/>
</dbReference>
<dbReference type="InterPro" id="IPR032284">
    <property type="entry name" value="RecQ_Zn-bd"/>
</dbReference>
<evidence type="ECO:0000256" key="6">
    <source>
        <dbReference type="ARBA" id="ARBA00022763"/>
    </source>
</evidence>
<dbReference type="InterPro" id="IPR027417">
    <property type="entry name" value="P-loop_NTPase"/>
</dbReference>
<dbReference type="PROSITE" id="PS51194">
    <property type="entry name" value="HELICASE_CTER"/>
    <property type="match status" value="1"/>
</dbReference>
<dbReference type="SMART" id="SM00956">
    <property type="entry name" value="RQC"/>
    <property type="match status" value="1"/>
</dbReference>
<dbReference type="InterPro" id="IPR002121">
    <property type="entry name" value="HRDC_dom"/>
</dbReference>
<dbReference type="PROSITE" id="PS51192">
    <property type="entry name" value="HELICASE_ATP_BIND_1"/>
    <property type="match status" value="1"/>
</dbReference>
<evidence type="ECO:0000256" key="1">
    <source>
        <dbReference type="ARBA" id="ARBA00001946"/>
    </source>
</evidence>
<evidence type="ECO:0000256" key="2">
    <source>
        <dbReference type="ARBA" id="ARBA00001947"/>
    </source>
</evidence>
<dbReference type="InterPro" id="IPR010997">
    <property type="entry name" value="HRDC-like_sf"/>
</dbReference>
<dbReference type="GO" id="GO:0009378">
    <property type="term" value="F:four-way junction helicase activity"/>
    <property type="evidence" value="ECO:0007669"/>
    <property type="project" value="TreeGrafter"/>
</dbReference>
<dbReference type="InterPro" id="IPR001650">
    <property type="entry name" value="Helicase_C-like"/>
</dbReference>
<dbReference type="Pfam" id="PF16124">
    <property type="entry name" value="RecQ_Zn_bind"/>
    <property type="match status" value="1"/>
</dbReference>
<comment type="cofactor">
    <cofactor evidence="2">
        <name>Zn(2+)</name>
        <dbReference type="ChEBI" id="CHEBI:29105"/>
    </cofactor>
</comment>
<dbReference type="GO" id="GO:0043590">
    <property type="term" value="C:bacterial nucleoid"/>
    <property type="evidence" value="ECO:0007669"/>
    <property type="project" value="TreeGrafter"/>
</dbReference>
<dbReference type="Gene3D" id="1.10.150.80">
    <property type="entry name" value="HRDC domain"/>
    <property type="match status" value="1"/>
</dbReference>
<dbReference type="FunFam" id="3.40.50.300:FF:000156">
    <property type="entry name" value="ATP-dependent DNA helicase recQ"/>
    <property type="match status" value="1"/>
</dbReference>
<proteinExistence type="inferred from homology"/>
<evidence type="ECO:0000256" key="10">
    <source>
        <dbReference type="ARBA" id="ARBA00022840"/>
    </source>
</evidence>
<dbReference type="GO" id="GO:0006310">
    <property type="term" value="P:DNA recombination"/>
    <property type="evidence" value="ECO:0007669"/>
    <property type="project" value="UniProtKB-UniRule"/>
</dbReference>
<evidence type="ECO:0000256" key="16">
    <source>
        <dbReference type="NCBIfam" id="TIGR01389"/>
    </source>
</evidence>
<dbReference type="EC" id="5.6.2.4" evidence="16"/>
<name>A0A8J6NPP7_9BACT</name>
<protein>
    <recommendedName>
        <fullName evidence="16">DNA helicase RecQ</fullName>
        <ecNumber evidence="16">5.6.2.4</ecNumber>
    </recommendedName>
</protein>
<gene>
    <name evidence="20" type="primary">recQ</name>
    <name evidence="20" type="ORF">H8E23_04670</name>
</gene>
<keyword evidence="14" id="KW-0413">Isomerase</keyword>
<dbReference type="AlphaFoldDB" id="A0A8J6NPP7"/>
<dbReference type="Pfam" id="PF00271">
    <property type="entry name" value="Helicase_C"/>
    <property type="match status" value="1"/>
</dbReference>
<evidence type="ECO:0000313" key="21">
    <source>
        <dbReference type="Proteomes" id="UP000603434"/>
    </source>
</evidence>
<dbReference type="SMART" id="SM00487">
    <property type="entry name" value="DEXDc"/>
    <property type="match status" value="1"/>
</dbReference>
<feature type="domain" description="HRDC" evidence="17">
    <location>
        <begin position="534"/>
        <end position="614"/>
    </location>
</feature>
<dbReference type="PROSITE" id="PS50967">
    <property type="entry name" value="HRDC"/>
    <property type="match status" value="1"/>
</dbReference>
<evidence type="ECO:0000256" key="8">
    <source>
        <dbReference type="ARBA" id="ARBA00022806"/>
    </source>
</evidence>
<dbReference type="GO" id="GO:0006281">
    <property type="term" value="P:DNA repair"/>
    <property type="evidence" value="ECO:0007669"/>
    <property type="project" value="UniProtKB-KW"/>
</dbReference>